<evidence type="ECO:0000313" key="3">
    <source>
        <dbReference type="Proteomes" id="UP000199428"/>
    </source>
</evidence>
<feature type="transmembrane region" description="Helical" evidence="1">
    <location>
        <begin position="38"/>
        <end position="57"/>
    </location>
</feature>
<keyword evidence="1" id="KW-0472">Membrane</keyword>
<reference evidence="2 3" key="1">
    <citation type="submission" date="2016-10" db="EMBL/GenBank/DDBJ databases">
        <authorList>
            <person name="de Groot N.N."/>
        </authorList>
    </citation>
    <scope>NUCLEOTIDE SEQUENCE [LARGE SCALE GENOMIC DNA]</scope>
    <source>
        <strain evidence="2 3">DSM 10317</strain>
    </source>
</reference>
<gene>
    <name evidence="2" type="ORF">SAMN02910350_01860</name>
</gene>
<accession>A0A1G5S1G9</accession>
<name>A0A1G5S1G9_PSEXY</name>
<evidence type="ECO:0000256" key="1">
    <source>
        <dbReference type="SAM" id="Phobius"/>
    </source>
</evidence>
<dbReference type="AlphaFoldDB" id="A0A1G5S1G9"/>
<protein>
    <submittedName>
        <fullName evidence="2">Uncharacterized protein</fullName>
    </submittedName>
</protein>
<dbReference type="RefSeq" id="WP_143001191.1">
    <property type="nucleotide sequence ID" value="NZ_FMWK01000009.1"/>
</dbReference>
<dbReference type="Proteomes" id="UP000199428">
    <property type="component" value="Unassembled WGS sequence"/>
</dbReference>
<keyword evidence="1" id="KW-0812">Transmembrane</keyword>
<feature type="transmembrane region" description="Helical" evidence="1">
    <location>
        <begin position="12"/>
        <end position="32"/>
    </location>
</feature>
<proteinExistence type="predicted"/>
<organism evidence="2 3">
    <name type="scientific">Pseudobutyrivibrio xylanivorans</name>
    <dbReference type="NCBI Taxonomy" id="185007"/>
    <lineage>
        <taxon>Bacteria</taxon>
        <taxon>Bacillati</taxon>
        <taxon>Bacillota</taxon>
        <taxon>Clostridia</taxon>
        <taxon>Lachnospirales</taxon>
        <taxon>Lachnospiraceae</taxon>
        <taxon>Pseudobutyrivibrio</taxon>
    </lineage>
</organism>
<sequence length="114" mass="13775">MYLNTRKHHLSDMLNSTIFYSNMCIHLTALDIYQLLEIWASILLFIQIMSMVSSYQYKSFVSDLYRIIPMDTYERAMEKTVMTIKELVDRKRKIITCNYLLRSVLYRVIQFVER</sequence>
<keyword evidence="1" id="KW-1133">Transmembrane helix</keyword>
<dbReference type="EMBL" id="FMWK01000009">
    <property type="protein sequence ID" value="SCZ79571.1"/>
    <property type="molecule type" value="Genomic_DNA"/>
</dbReference>
<evidence type="ECO:0000313" key="2">
    <source>
        <dbReference type="EMBL" id="SCZ79571.1"/>
    </source>
</evidence>